<dbReference type="SUPFAM" id="SSF51261">
    <property type="entry name" value="Duplicated hybrid motif"/>
    <property type="match status" value="1"/>
</dbReference>
<dbReference type="GO" id="GO:0004222">
    <property type="term" value="F:metalloendopeptidase activity"/>
    <property type="evidence" value="ECO:0007669"/>
    <property type="project" value="TreeGrafter"/>
</dbReference>
<evidence type="ECO:0000259" key="2">
    <source>
        <dbReference type="Pfam" id="PF01551"/>
    </source>
</evidence>
<dbReference type="CDD" id="cd12797">
    <property type="entry name" value="M23_peptidase"/>
    <property type="match status" value="1"/>
</dbReference>
<name>A0A3N2CWH1_9ACTN</name>
<dbReference type="Proteomes" id="UP000281738">
    <property type="component" value="Unassembled WGS sequence"/>
</dbReference>
<accession>A0A3N2CWH1</accession>
<evidence type="ECO:0000256" key="1">
    <source>
        <dbReference type="SAM" id="MobiDB-lite"/>
    </source>
</evidence>
<dbReference type="InterPro" id="IPR050570">
    <property type="entry name" value="Cell_wall_metabolism_enzyme"/>
</dbReference>
<reference evidence="3 4" key="1">
    <citation type="submission" date="2018-11" db="EMBL/GenBank/DDBJ databases">
        <title>Sequencing the genomes of 1000 actinobacteria strains.</title>
        <authorList>
            <person name="Klenk H.-P."/>
        </authorList>
    </citation>
    <scope>NUCLEOTIDE SEQUENCE [LARGE SCALE GENOMIC DNA]</scope>
    <source>
        <strain evidence="3 4">DSM 12652</strain>
    </source>
</reference>
<dbReference type="PANTHER" id="PTHR21666:SF270">
    <property type="entry name" value="MUREIN HYDROLASE ACTIVATOR ENVC"/>
    <property type="match status" value="1"/>
</dbReference>
<dbReference type="PANTHER" id="PTHR21666">
    <property type="entry name" value="PEPTIDASE-RELATED"/>
    <property type="match status" value="1"/>
</dbReference>
<evidence type="ECO:0000313" key="4">
    <source>
        <dbReference type="Proteomes" id="UP000281738"/>
    </source>
</evidence>
<dbReference type="InterPro" id="IPR011055">
    <property type="entry name" value="Dup_hybrid_motif"/>
</dbReference>
<dbReference type="InterPro" id="IPR016047">
    <property type="entry name" value="M23ase_b-sheet_dom"/>
</dbReference>
<dbReference type="RefSeq" id="WP_170169820.1">
    <property type="nucleotide sequence ID" value="NZ_RKHO01000001.1"/>
</dbReference>
<comment type="caution">
    <text evidence="3">The sequence shown here is derived from an EMBL/GenBank/DDBJ whole genome shotgun (WGS) entry which is preliminary data.</text>
</comment>
<dbReference type="Gene3D" id="2.70.70.10">
    <property type="entry name" value="Glucose Permease (Domain IIA)"/>
    <property type="match status" value="1"/>
</dbReference>
<proteinExistence type="predicted"/>
<protein>
    <submittedName>
        <fullName evidence="3">Murein DD-endopeptidase MepM/ murein hydrolase activator NlpD</fullName>
    </submittedName>
</protein>
<evidence type="ECO:0000313" key="3">
    <source>
        <dbReference type="EMBL" id="ROR91833.1"/>
    </source>
</evidence>
<feature type="compositionally biased region" description="Basic and acidic residues" evidence="1">
    <location>
        <begin position="74"/>
        <end position="91"/>
    </location>
</feature>
<feature type="domain" description="M23ase beta-sheet core" evidence="2">
    <location>
        <begin position="149"/>
        <end position="244"/>
    </location>
</feature>
<keyword evidence="3" id="KW-0378">Hydrolase</keyword>
<gene>
    <name evidence="3" type="ORF">EDD33_2710</name>
</gene>
<feature type="region of interest" description="Disordered" evidence="1">
    <location>
        <begin position="59"/>
        <end position="92"/>
    </location>
</feature>
<dbReference type="AlphaFoldDB" id="A0A3N2CWH1"/>
<dbReference type="Pfam" id="PF01551">
    <property type="entry name" value="Peptidase_M23"/>
    <property type="match status" value="1"/>
</dbReference>
<dbReference type="EMBL" id="RKHO01000001">
    <property type="protein sequence ID" value="ROR91833.1"/>
    <property type="molecule type" value="Genomic_DNA"/>
</dbReference>
<sequence>MNQLLDRVRRQLVLQRQPLVRRAASLTLVVGGAAVLVGAGQDDRHHVAARATAWQSAVADTDKPIETNPRARALSRDASRTERRDAEDVRLSRAAQRARLTRESALRRDARRASDHARALERRAAWTMPLTSFRTTSTFGLSSSLWSSTHTGLDLAAPEGTAIRSIAAGTVQEAGSAGAYGNRTIVRTDDGLDVWYCHQSRIDVDAGDRVTAGQRIGAVGSTGNVTGPHLHLEIRPGGGDPVDPAATLARRGLQF</sequence>
<organism evidence="3 4">
    <name type="scientific">Nocardioides aurantiacus</name>
    <dbReference type="NCBI Taxonomy" id="86796"/>
    <lineage>
        <taxon>Bacteria</taxon>
        <taxon>Bacillati</taxon>
        <taxon>Actinomycetota</taxon>
        <taxon>Actinomycetes</taxon>
        <taxon>Propionibacteriales</taxon>
        <taxon>Nocardioidaceae</taxon>
        <taxon>Nocardioides</taxon>
    </lineage>
</organism>
<keyword evidence="4" id="KW-1185">Reference proteome</keyword>